<feature type="domain" description="Microcystin LR degradation protein MlrC N-terminal" evidence="2">
    <location>
        <begin position="4"/>
        <end position="290"/>
    </location>
</feature>
<reference evidence="3 4" key="2">
    <citation type="submission" date="2020-03" db="EMBL/GenBank/DDBJ databases">
        <authorList>
            <person name="Ichikawa N."/>
            <person name="Kimura A."/>
            <person name="Kitahashi Y."/>
            <person name="Uohara A."/>
        </authorList>
    </citation>
    <scope>NUCLEOTIDE SEQUENCE [LARGE SCALE GENOMIC DNA]</scope>
    <source>
        <strain evidence="3 4">NBRC 107702</strain>
    </source>
</reference>
<evidence type="ECO:0000313" key="4">
    <source>
        <dbReference type="Proteomes" id="UP000502508"/>
    </source>
</evidence>
<feature type="domain" description="Microcystin LR degradation protein MlrC C-terminal" evidence="1">
    <location>
        <begin position="303"/>
        <end position="480"/>
    </location>
</feature>
<keyword evidence="4" id="KW-1185">Reference proteome</keyword>
<dbReference type="InterPro" id="IPR015995">
    <property type="entry name" value="MlrC_N"/>
</dbReference>
<reference evidence="3 4" key="1">
    <citation type="submission" date="2020-03" db="EMBL/GenBank/DDBJ databases">
        <title>Whole genome shotgun sequence of Phytohabitans flavus NBRC 107702.</title>
        <authorList>
            <person name="Komaki H."/>
            <person name="Tamura T."/>
        </authorList>
    </citation>
    <scope>NUCLEOTIDE SEQUENCE [LARGE SCALE GENOMIC DNA]</scope>
    <source>
        <strain evidence="3 4">NBRC 107702</strain>
    </source>
</reference>
<evidence type="ECO:0000259" key="1">
    <source>
        <dbReference type="Pfam" id="PF07171"/>
    </source>
</evidence>
<name>A0A6F8XVX0_9ACTN</name>
<evidence type="ECO:0000313" key="3">
    <source>
        <dbReference type="EMBL" id="BCB77975.1"/>
    </source>
</evidence>
<dbReference type="Pfam" id="PF07364">
    <property type="entry name" value="DUF1485"/>
    <property type="match status" value="1"/>
</dbReference>
<dbReference type="Pfam" id="PF07171">
    <property type="entry name" value="MlrC_C"/>
    <property type="match status" value="1"/>
</dbReference>
<dbReference type="InterPro" id="IPR010799">
    <property type="entry name" value="MlrC_C"/>
</dbReference>
<organism evidence="3 4">
    <name type="scientific">Phytohabitans flavus</name>
    <dbReference type="NCBI Taxonomy" id="1076124"/>
    <lineage>
        <taxon>Bacteria</taxon>
        <taxon>Bacillati</taxon>
        <taxon>Actinomycetota</taxon>
        <taxon>Actinomycetes</taxon>
        <taxon>Micromonosporales</taxon>
        <taxon>Micromonosporaceae</taxon>
    </lineage>
</organism>
<gene>
    <name evidence="3" type="ORF">Pflav_043850</name>
</gene>
<dbReference type="KEGG" id="pfla:Pflav_043850"/>
<dbReference type="AlphaFoldDB" id="A0A6F8XVX0"/>
<sequence length="498" mass="51433">MTERIAVASIIQETNTFAPQPSTLDDFTAQGLWVGDEAAERSAGTNTEIAGALASAAEAGAEPVPVVRAWAMSGGVLDEYAFTYLRGLLFDGLVAAGPVDALVLCLHGALVADGEPAADAALVEAARAVLPPGTPLVVTHDLHANVTARLVAQVDALVGFRTYPHVDQGDTGRRAAAIALRMLRDGLRPGTVLEKRPMLVPAESQAVADPPMALLRRLADEATGGPILDVSLFPVQPWLDVPELGFGVTVTHAGDEAAARATAKAVADAAWARRGEFAVHPVPVRDAVAAVRPRTGRGPVLLVQSADSPTAGAAADSATVVAALLDRPGELRSYATLVDAPAVAACHIAGAGSSVDTTVGATLDPRWSAPVRISGTVTRLGTDPVTLAGEAMTGQQVSMGRWATVDTGTGLIVLVTERPAPTFDPAGYRHAGLEPAEADAVLVRSATLYRAGYGGGYAEAILLDLPGASTPRLDYLDFQHAPRPLYPIDFAAPEKEAP</sequence>
<evidence type="ECO:0000259" key="2">
    <source>
        <dbReference type="Pfam" id="PF07364"/>
    </source>
</evidence>
<accession>A0A6F8XVX0</accession>
<dbReference type="Proteomes" id="UP000502508">
    <property type="component" value="Chromosome"/>
</dbReference>
<dbReference type="EMBL" id="AP022870">
    <property type="protein sequence ID" value="BCB77975.1"/>
    <property type="molecule type" value="Genomic_DNA"/>
</dbReference>
<proteinExistence type="predicted"/>
<protein>
    <submittedName>
        <fullName evidence="3">Microcystinase C</fullName>
    </submittedName>
</protein>
<dbReference type="InterPro" id="IPR009197">
    <property type="entry name" value="MlrC"/>
</dbReference>
<dbReference type="PIRSF" id="PIRSF012702">
    <property type="entry name" value="UCP012702"/>
    <property type="match status" value="1"/>
</dbReference>
<dbReference type="RefSeq" id="WP_173037615.1">
    <property type="nucleotide sequence ID" value="NZ_AP022870.1"/>
</dbReference>